<reference evidence="8" key="1">
    <citation type="submission" date="2025-08" db="UniProtKB">
        <authorList>
            <consortium name="Ensembl"/>
        </authorList>
    </citation>
    <scope>IDENTIFICATION</scope>
</reference>
<keyword evidence="4" id="KW-0010">Activator</keyword>
<comment type="function">
    <text evidence="7">Component of the sequence-specific heterotrimeric transcription factor (NF-Y) which specifically recognizes a 5'-CCAAT-3' box motif found in the promoters of its target genes.</text>
</comment>
<accession>A0A673YNJ5</accession>
<keyword evidence="3 7" id="KW-0238">DNA-binding</keyword>
<dbReference type="PROSITE" id="PS00686">
    <property type="entry name" value="NFYA_HAP2_1"/>
    <property type="match status" value="1"/>
</dbReference>
<dbReference type="PROSITE" id="PS51152">
    <property type="entry name" value="NFYA_HAP2_2"/>
    <property type="match status" value="1"/>
</dbReference>
<dbReference type="Gene3D" id="6.10.250.2430">
    <property type="match status" value="1"/>
</dbReference>
<dbReference type="PANTHER" id="PTHR12632">
    <property type="entry name" value="TRANSCRIPTION FACTOR NF-Y ALPHA-RELATED"/>
    <property type="match status" value="1"/>
</dbReference>
<evidence type="ECO:0000256" key="2">
    <source>
        <dbReference type="ARBA" id="ARBA00023015"/>
    </source>
</evidence>
<keyword evidence="5 7" id="KW-0804">Transcription</keyword>
<evidence type="ECO:0000256" key="1">
    <source>
        <dbReference type="ARBA" id="ARBA00004123"/>
    </source>
</evidence>
<dbReference type="InterPro" id="IPR018362">
    <property type="entry name" value="CCAAT-binding_factor_CS"/>
</dbReference>
<evidence type="ECO:0000256" key="3">
    <source>
        <dbReference type="ARBA" id="ARBA00023125"/>
    </source>
</evidence>
<dbReference type="AlphaFoldDB" id="A0A673YNJ5"/>
<dbReference type="Proteomes" id="UP000472277">
    <property type="component" value="Chromosome 28"/>
</dbReference>
<dbReference type="GO" id="GO:0016602">
    <property type="term" value="C:CCAAT-binding factor complex"/>
    <property type="evidence" value="ECO:0007669"/>
    <property type="project" value="InterPro"/>
</dbReference>
<comment type="subcellular location">
    <subcellularLocation>
        <location evidence="1 7">Nucleus</location>
    </subcellularLocation>
</comment>
<dbReference type="InParanoid" id="A0A673YNJ5"/>
<dbReference type="InterPro" id="IPR001289">
    <property type="entry name" value="NFYA"/>
</dbReference>
<comment type="subunit">
    <text evidence="7">Heterotrimer.</text>
</comment>
<evidence type="ECO:0000256" key="4">
    <source>
        <dbReference type="ARBA" id="ARBA00023159"/>
    </source>
</evidence>
<evidence type="ECO:0000256" key="5">
    <source>
        <dbReference type="ARBA" id="ARBA00023163"/>
    </source>
</evidence>
<comment type="similarity">
    <text evidence="7">Belongs to the NFYA/HAP2 subunit family.</text>
</comment>
<protein>
    <recommendedName>
        <fullName evidence="7">Nuclear transcription factor Y subunit</fullName>
    </recommendedName>
</protein>
<keyword evidence="6 7" id="KW-0539">Nucleus</keyword>
<dbReference type="GO" id="GO:0003700">
    <property type="term" value="F:DNA-binding transcription factor activity"/>
    <property type="evidence" value="ECO:0007669"/>
    <property type="project" value="UniProtKB-UniRule"/>
</dbReference>
<dbReference type="OMA" id="VQMIRVS"/>
<dbReference type="GO" id="GO:0003677">
    <property type="term" value="F:DNA binding"/>
    <property type="evidence" value="ECO:0007669"/>
    <property type="project" value="UniProtKB-KW"/>
</dbReference>
<dbReference type="PRINTS" id="PR00616">
    <property type="entry name" value="CCAATSUBUNTB"/>
</dbReference>
<evidence type="ECO:0000256" key="7">
    <source>
        <dbReference type="RuleBase" id="RU367155"/>
    </source>
</evidence>
<evidence type="ECO:0000256" key="6">
    <source>
        <dbReference type="ARBA" id="ARBA00023242"/>
    </source>
</evidence>
<name>A0A673YNJ5_SALTR</name>
<evidence type="ECO:0000313" key="9">
    <source>
        <dbReference type="Proteomes" id="UP000472277"/>
    </source>
</evidence>
<evidence type="ECO:0000313" key="8">
    <source>
        <dbReference type="Ensembl" id="ENSSTUP00000036047.1"/>
    </source>
</evidence>
<dbReference type="SMART" id="SM00521">
    <property type="entry name" value="CBF"/>
    <property type="match status" value="1"/>
</dbReference>
<dbReference type="Ensembl" id="ENSSTUT00000037676.1">
    <property type="protein sequence ID" value="ENSSTUP00000036047.1"/>
    <property type="gene ID" value="ENSSTUG00000015373.1"/>
</dbReference>
<keyword evidence="9" id="KW-1185">Reference proteome</keyword>
<dbReference type="Pfam" id="PF02045">
    <property type="entry name" value="CBFB_NFYA"/>
    <property type="match status" value="1"/>
</dbReference>
<gene>
    <name evidence="8" type="primary">NFYA</name>
    <name evidence="8" type="synonym">LOC115165330</name>
</gene>
<dbReference type="GeneTree" id="ENSGT00390000015714"/>
<keyword evidence="2 7" id="KW-0805">Transcription regulation</keyword>
<organism evidence="8 9">
    <name type="scientific">Salmo trutta</name>
    <name type="common">Brown trout</name>
    <dbReference type="NCBI Taxonomy" id="8032"/>
    <lineage>
        <taxon>Eukaryota</taxon>
        <taxon>Metazoa</taxon>
        <taxon>Chordata</taxon>
        <taxon>Craniata</taxon>
        <taxon>Vertebrata</taxon>
        <taxon>Euteleostomi</taxon>
        <taxon>Actinopterygii</taxon>
        <taxon>Neopterygii</taxon>
        <taxon>Teleostei</taxon>
        <taxon>Protacanthopterygii</taxon>
        <taxon>Salmoniformes</taxon>
        <taxon>Salmonidae</taxon>
        <taxon>Salmoninae</taxon>
        <taxon>Salmo</taxon>
    </lineage>
</organism>
<reference evidence="8" key="2">
    <citation type="submission" date="2025-09" db="UniProtKB">
        <authorList>
            <consortium name="Ensembl"/>
        </authorList>
    </citation>
    <scope>IDENTIFICATION</scope>
</reference>
<proteinExistence type="inferred from homology"/>
<sequence>MEYTTATTSTGEQIVVQTSNGQIQQQVQGQPLMVQVSGGQLITSSGQPIMVQAMGGGQGQTIMQVPVSGGQGLQQIQLQNGQMLQLGGQQGQTQQIIIQQPQQAITAGQNQGQQIQLQQGQQLAQTADGQTIVYQPVNADGTVLQQGMITIPAGSLSGAQMIQTGGANTTTTNSGQQGTVTVTLPVSGNMMNTGGMVMMMPSGGAVPGMQRIPLPGAEMLEEEPLYVNAKQYHRILKRRQARAKLEAEGKIPKERRKYLHESRHRHAMQRKRGDGGRFFSPKEREEMALALQQAELAAQAGEDDVAQMVRVS</sequence>